<keyword evidence="2" id="KW-1185">Reference proteome</keyword>
<dbReference type="SUPFAM" id="SSF48452">
    <property type="entry name" value="TPR-like"/>
    <property type="match status" value="1"/>
</dbReference>
<dbReference type="InterPro" id="IPR041662">
    <property type="entry name" value="SusD-like_2"/>
</dbReference>
<dbReference type="InterPro" id="IPR011990">
    <property type="entry name" value="TPR-like_helical_dom_sf"/>
</dbReference>
<accession>A0A363NLN8</accession>
<dbReference type="Proteomes" id="UP000250831">
    <property type="component" value="Unassembled WGS sequence"/>
</dbReference>
<name>A0A363NLN8_9SPHI</name>
<dbReference type="OrthoDB" id="9766256at2"/>
<gene>
    <name evidence="1" type="ORF">DCO56_25680</name>
</gene>
<comment type="caution">
    <text evidence="1">The sequence shown here is derived from an EMBL/GenBank/DDBJ whole genome shotgun (WGS) entry which is preliminary data.</text>
</comment>
<organism evidence="1 2">
    <name type="scientific">Sphingobacterium athyrii</name>
    <dbReference type="NCBI Taxonomy" id="2152717"/>
    <lineage>
        <taxon>Bacteria</taxon>
        <taxon>Pseudomonadati</taxon>
        <taxon>Bacteroidota</taxon>
        <taxon>Sphingobacteriia</taxon>
        <taxon>Sphingobacteriales</taxon>
        <taxon>Sphingobacteriaceae</taxon>
        <taxon>Sphingobacterium</taxon>
    </lineage>
</organism>
<evidence type="ECO:0008006" key="3">
    <source>
        <dbReference type="Google" id="ProtNLM"/>
    </source>
</evidence>
<evidence type="ECO:0000313" key="2">
    <source>
        <dbReference type="Proteomes" id="UP000250831"/>
    </source>
</evidence>
<protein>
    <recommendedName>
        <fullName evidence="3">SusD/RagB family nutrient-binding outer membrane lipoprotein</fullName>
    </recommendedName>
</protein>
<sequence>MKANFKFLYILCLTVFVGCKTGDDLYLSPNDPAEANLATMLTALEVNTFANVEGELSRISSILVQHSAGIDAQYNDIQNYRITEGDFDNSWEGLYTGTMYNAKLLIDKAGAESPHYAGIGKVLMAINLAIATDLWGDVPYSEAFKFDEGIRAPKLDTQADIYKSIDNLLGEAIADFQASEDDNLFLPTGDDVMLGGDVKRWEKAAYTLRARYLHRTSSKVSGTEAKVLEYLSKGISSNAENLEAIHSAEGGALNQWGAFSKSRGGYLGANKLFVDRMLSKNDPRLSYLLSKTEEGVYAGGDIKDADISSSISGLGIFFGIDPKDPELPLLAANYPIVTYYEAKFIEAEVKKKQGADATTILNDAIKANVQYVSAGEQNGASVANYSAATLQDIMMEKWVAMYNQSIEAYNDYRRTGIPALVSRPEAVGAELSYTPKRYPFPKTTTLYNPNAKLIPMDVPVWWGM</sequence>
<dbReference type="Pfam" id="PF12771">
    <property type="entry name" value="SusD-like_2"/>
    <property type="match status" value="1"/>
</dbReference>
<dbReference type="Gene3D" id="1.25.40.390">
    <property type="match status" value="1"/>
</dbReference>
<dbReference type="PROSITE" id="PS51257">
    <property type="entry name" value="PROKAR_LIPOPROTEIN"/>
    <property type="match status" value="1"/>
</dbReference>
<dbReference type="RefSeq" id="WP_108636552.1">
    <property type="nucleotide sequence ID" value="NZ_QCXX01000009.1"/>
</dbReference>
<proteinExistence type="predicted"/>
<dbReference type="AlphaFoldDB" id="A0A363NLN8"/>
<evidence type="ECO:0000313" key="1">
    <source>
        <dbReference type="EMBL" id="PUV21729.1"/>
    </source>
</evidence>
<reference evidence="1 2" key="1">
    <citation type="submission" date="2018-04" db="EMBL/GenBank/DDBJ databases">
        <title>Sphingobacterium sp. M46 Genome.</title>
        <authorList>
            <person name="Cheng J."/>
            <person name="Li Y."/>
        </authorList>
    </citation>
    <scope>NUCLEOTIDE SEQUENCE [LARGE SCALE GENOMIC DNA]</scope>
    <source>
        <strain evidence="1 2">M46</strain>
    </source>
</reference>
<dbReference type="EMBL" id="QCXX01000009">
    <property type="protein sequence ID" value="PUV21729.1"/>
    <property type="molecule type" value="Genomic_DNA"/>
</dbReference>